<dbReference type="EMBL" id="JAJUBB010000003">
    <property type="protein sequence ID" value="MDD1780785.1"/>
    <property type="molecule type" value="Genomic_DNA"/>
</dbReference>
<dbReference type="Gene3D" id="3.40.50.1820">
    <property type="entry name" value="alpha/beta hydrolase"/>
    <property type="match status" value="1"/>
</dbReference>
<feature type="signal peptide" evidence="1">
    <location>
        <begin position="1"/>
        <end position="22"/>
    </location>
</feature>
<sequence>MKKRIAYTIALYLGIAAPLASATTAEELGSIGDFLNAVLKPNYTYTTNVSSTIYSVDKPPSINLAKAALPYLELSEYVYRASGAPNGWHLQETVQNTSIGFHGAVYTQGNTAVISFRGSELGTSDWVNDGLLSAGAVPPQYETVIRESAYLANKYNGYDVSFTGHSLGGGLATAAAIRTGKPAIVFDATGINKAVLQEIKSAIYADGNQRRTWKENAKGITNYNLEGEFVSDMDLQQDADTAGVDAQQFGTIFYLSSARFLPLPIAKNPLTLHFTVPLKEELQFLSEPFYRRNIWDHNSIDNDVDGIRSLFYIDWTDDTVDILLWQLQYAINSFPSFIADVLKGK</sequence>
<accession>A0ABT5QIH1</accession>
<dbReference type="InterPro" id="IPR029058">
    <property type="entry name" value="AB_hydrolase_fold"/>
</dbReference>
<evidence type="ECO:0000256" key="1">
    <source>
        <dbReference type="SAM" id="SignalP"/>
    </source>
</evidence>
<dbReference type="Proteomes" id="UP001149821">
    <property type="component" value="Unassembled WGS sequence"/>
</dbReference>
<protein>
    <submittedName>
        <fullName evidence="2">DUF2974 domain-containing protein</fullName>
    </submittedName>
</protein>
<keyword evidence="1" id="KW-0732">Signal</keyword>
<evidence type="ECO:0000313" key="2">
    <source>
        <dbReference type="EMBL" id="MDD1780785.1"/>
    </source>
</evidence>
<dbReference type="RefSeq" id="WP_274140957.1">
    <property type="nucleotide sequence ID" value="NZ_JAJUBB010000003.1"/>
</dbReference>
<gene>
    <name evidence="2" type="ORF">LRP49_06155</name>
</gene>
<organism evidence="2 3">
    <name type="scientific">Enterovibrio qingdaonensis</name>
    <dbReference type="NCBI Taxonomy" id="2899818"/>
    <lineage>
        <taxon>Bacteria</taxon>
        <taxon>Pseudomonadati</taxon>
        <taxon>Pseudomonadota</taxon>
        <taxon>Gammaproteobacteria</taxon>
        <taxon>Vibrionales</taxon>
        <taxon>Vibrionaceae</taxon>
        <taxon>Enterovibrio</taxon>
    </lineage>
</organism>
<dbReference type="Pfam" id="PF26363">
    <property type="entry name" value="Phospholipase-like"/>
    <property type="match status" value="1"/>
</dbReference>
<name>A0ABT5QIH1_9GAMM</name>
<evidence type="ECO:0000313" key="3">
    <source>
        <dbReference type="Proteomes" id="UP001149821"/>
    </source>
</evidence>
<feature type="chain" id="PRO_5046390159" evidence="1">
    <location>
        <begin position="23"/>
        <end position="345"/>
    </location>
</feature>
<reference evidence="2" key="1">
    <citation type="submission" date="2021-12" db="EMBL/GenBank/DDBJ databases">
        <title>Enterovibrio ZSDZ35 sp. nov. and Enterovibrio ZSDZ42 sp. nov., isolated from coastal seawater in Qingdao.</title>
        <authorList>
            <person name="Zhang P."/>
        </authorList>
    </citation>
    <scope>NUCLEOTIDE SEQUENCE</scope>
    <source>
        <strain evidence="2">ZSDZ35</strain>
    </source>
</reference>
<keyword evidence="3" id="KW-1185">Reference proteome</keyword>
<comment type="caution">
    <text evidence="2">The sequence shown here is derived from an EMBL/GenBank/DDBJ whole genome shotgun (WGS) entry which is preliminary data.</text>
</comment>
<proteinExistence type="predicted"/>
<dbReference type="SUPFAM" id="SSF53474">
    <property type="entry name" value="alpha/beta-Hydrolases"/>
    <property type="match status" value="1"/>
</dbReference>